<organism evidence="2 3">
    <name type="scientific">Psittacicella hinzii</name>
    <dbReference type="NCBI Taxonomy" id="2028575"/>
    <lineage>
        <taxon>Bacteria</taxon>
        <taxon>Pseudomonadati</taxon>
        <taxon>Pseudomonadota</taxon>
        <taxon>Gammaproteobacteria</taxon>
        <taxon>Pasteurellales</taxon>
        <taxon>Psittacicellaceae</taxon>
        <taxon>Psittacicella</taxon>
    </lineage>
</organism>
<dbReference type="Proteomes" id="UP000265691">
    <property type="component" value="Unassembled WGS sequence"/>
</dbReference>
<keyword evidence="1" id="KW-1133">Transmembrane helix</keyword>
<dbReference type="AlphaFoldDB" id="A0A3A1YAN3"/>
<feature type="transmembrane region" description="Helical" evidence="1">
    <location>
        <begin position="42"/>
        <end position="65"/>
    </location>
</feature>
<protein>
    <submittedName>
        <fullName evidence="2">Uncharacterized protein</fullName>
    </submittedName>
</protein>
<evidence type="ECO:0000313" key="2">
    <source>
        <dbReference type="EMBL" id="RIY34270.1"/>
    </source>
</evidence>
<keyword evidence="1" id="KW-0472">Membrane</keyword>
<dbReference type="OrthoDB" id="7868084at2"/>
<name>A0A3A1YAN3_9GAMM</name>
<feature type="transmembrane region" description="Helical" evidence="1">
    <location>
        <begin position="99"/>
        <end position="120"/>
    </location>
</feature>
<dbReference type="EMBL" id="NRHC01000013">
    <property type="protein sequence ID" value="RIY34270.1"/>
    <property type="molecule type" value="Genomic_DNA"/>
</dbReference>
<feature type="transmembrane region" description="Helical" evidence="1">
    <location>
        <begin position="12"/>
        <end position="36"/>
    </location>
</feature>
<sequence>MLQHTLAWYRGELLEGVAIAVTALVLAMSVTIAYFVSYAPAVKYLVIPFWLVALIFVGIGVAMAWSNYQAMPKVEEAYQLTAGVNFAQQELERVASFQYLYTATAAVSAVFFLGGVATLLYSHNVIIKGVAFTFVTTACMLMAIDYFSKIRADRYKQQVEVYLTQDRVNQESY</sequence>
<feature type="transmembrane region" description="Helical" evidence="1">
    <location>
        <begin position="126"/>
        <end position="147"/>
    </location>
</feature>
<proteinExistence type="predicted"/>
<keyword evidence="3" id="KW-1185">Reference proteome</keyword>
<comment type="caution">
    <text evidence="2">The sequence shown here is derived from an EMBL/GenBank/DDBJ whole genome shotgun (WGS) entry which is preliminary data.</text>
</comment>
<evidence type="ECO:0000313" key="3">
    <source>
        <dbReference type="Proteomes" id="UP000265691"/>
    </source>
</evidence>
<evidence type="ECO:0000256" key="1">
    <source>
        <dbReference type="SAM" id="Phobius"/>
    </source>
</evidence>
<reference evidence="2 3" key="1">
    <citation type="submission" date="2017-08" db="EMBL/GenBank/DDBJ databases">
        <title>Reclassification of Bisgaard taxon 37 and 44.</title>
        <authorList>
            <person name="Christensen H."/>
        </authorList>
    </citation>
    <scope>NUCLEOTIDE SEQUENCE [LARGE SCALE GENOMIC DNA]</scope>
    <source>
        <strain evidence="2 3">B96_3</strain>
    </source>
</reference>
<dbReference type="RefSeq" id="WP_119524441.1">
    <property type="nucleotide sequence ID" value="NZ_NRHC01000013.1"/>
</dbReference>
<keyword evidence="1" id="KW-0812">Transmembrane</keyword>
<accession>A0A3A1YAN3</accession>
<gene>
    <name evidence="2" type="ORF">CKF54_01070</name>
</gene>